<evidence type="ECO:0000259" key="2">
    <source>
        <dbReference type="PROSITE" id="PS51186"/>
    </source>
</evidence>
<organism evidence="3 4">
    <name type="scientific">Actinoalloteichus hoggarensis</name>
    <dbReference type="NCBI Taxonomy" id="1470176"/>
    <lineage>
        <taxon>Bacteria</taxon>
        <taxon>Bacillati</taxon>
        <taxon>Actinomycetota</taxon>
        <taxon>Actinomycetes</taxon>
        <taxon>Pseudonocardiales</taxon>
        <taxon>Pseudonocardiaceae</taxon>
        <taxon>Actinoalloteichus</taxon>
    </lineage>
</organism>
<dbReference type="AlphaFoldDB" id="A0A221W4G0"/>
<proteinExistence type="predicted"/>
<dbReference type="PANTHER" id="PTHR43415:SF3">
    <property type="entry name" value="GNAT-FAMILY ACETYLTRANSFERASE"/>
    <property type="match status" value="1"/>
</dbReference>
<feature type="region of interest" description="Disordered" evidence="1">
    <location>
        <begin position="1"/>
        <end position="20"/>
    </location>
</feature>
<feature type="compositionally biased region" description="Basic residues" evidence="1">
    <location>
        <begin position="207"/>
        <end position="220"/>
    </location>
</feature>
<dbReference type="InterPro" id="IPR000182">
    <property type="entry name" value="GNAT_dom"/>
</dbReference>
<name>A0A221W4G0_9PSEU</name>
<feature type="region of interest" description="Disordered" evidence="1">
    <location>
        <begin position="190"/>
        <end position="227"/>
    </location>
</feature>
<evidence type="ECO:0000313" key="4">
    <source>
        <dbReference type="Proteomes" id="UP000204221"/>
    </source>
</evidence>
<protein>
    <recommendedName>
        <fullName evidence="2">N-acetyltransferase domain-containing protein</fullName>
    </recommendedName>
</protein>
<dbReference type="EMBL" id="CP022521">
    <property type="protein sequence ID" value="ASO20467.1"/>
    <property type="molecule type" value="Genomic_DNA"/>
</dbReference>
<dbReference type="PROSITE" id="PS51186">
    <property type="entry name" value="GNAT"/>
    <property type="match status" value="1"/>
</dbReference>
<sequence length="227" mass="25403">MTMHAPRSNPSGRVGPMPTDAVSWVGRKVRLRRIVPADRRTLAGFDRDSARSTASRIGGYRHWAEHRTAPSDSGDDLRFAIETLHGRMLVGSISATQTDATSSRFSYGIGIGPAHRRCGYAGDAITVLLRFMFGRRRYQKCEVSIYGGNLASLSLHSSLGFREEGRPRDTELLPGEVKYPALMGITAHEFAARHGDGAPSSPWDRPRRGRHSRTRRRGRHWRDQDPR</sequence>
<dbReference type="InterPro" id="IPR016181">
    <property type="entry name" value="Acyl_CoA_acyltransferase"/>
</dbReference>
<dbReference type="Pfam" id="PF13302">
    <property type="entry name" value="Acetyltransf_3"/>
    <property type="match status" value="1"/>
</dbReference>
<accession>A0A221W4G0</accession>
<dbReference type="SUPFAM" id="SSF55729">
    <property type="entry name" value="Acyl-CoA N-acyltransferases (Nat)"/>
    <property type="match status" value="1"/>
</dbReference>
<gene>
    <name evidence="3" type="ORF">AHOG_14125</name>
</gene>
<dbReference type="PANTHER" id="PTHR43415">
    <property type="entry name" value="SPERMIDINE N(1)-ACETYLTRANSFERASE"/>
    <property type="match status" value="1"/>
</dbReference>
<feature type="domain" description="N-acetyltransferase" evidence="2">
    <location>
        <begin position="29"/>
        <end position="188"/>
    </location>
</feature>
<evidence type="ECO:0000256" key="1">
    <source>
        <dbReference type="SAM" id="MobiDB-lite"/>
    </source>
</evidence>
<reference evidence="3 4" key="1">
    <citation type="submission" date="2017-07" db="EMBL/GenBank/DDBJ databases">
        <title>Complete genome sequence of Actinoalloteichus hoggarensis DSM 45943, type strain of Actinoalloteichus hoggarensis.</title>
        <authorList>
            <person name="Ruckert C."/>
            <person name="Nouioui I."/>
            <person name="Willmese J."/>
            <person name="van Wezel G."/>
            <person name="Klenk H.-P."/>
            <person name="Kalinowski J."/>
            <person name="Zotchev S.B."/>
        </authorList>
    </citation>
    <scope>NUCLEOTIDE SEQUENCE [LARGE SCALE GENOMIC DNA]</scope>
    <source>
        <strain evidence="3 4">DSM 45943</strain>
    </source>
</reference>
<dbReference type="Gene3D" id="3.40.630.30">
    <property type="match status" value="1"/>
</dbReference>
<dbReference type="KEGG" id="ahg:AHOG_14125"/>
<dbReference type="Proteomes" id="UP000204221">
    <property type="component" value="Chromosome"/>
</dbReference>
<evidence type="ECO:0000313" key="3">
    <source>
        <dbReference type="EMBL" id="ASO20467.1"/>
    </source>
</evidence>
<dbReference type="GO" id="GO:0016747">
    <property type="term" value="F:acyltransferase activity, transferring groups other than amino-acyl groups"/>
    <property type="evidence" value="ECO:0007669"/>
    <property type="project" value="InterPro"/>
</dbReference>
<keyword evidence="4" id="KW-1185">Reference proteome</keyword>